<dbReference type="GO" id="GO:0016787">
    <property type="term" value="F:hydrolase activity"/>
    <property type="evidence" value="ECO:0007669"/>
    <property type="project" value="UniProtKB-KW"/>
</dbReference>
<dbReference type="PANTHER" id="PTHR10492:SF94">
    <property type="entry name" value="ATP-DEPENDENT DNA HELICASE"/>
    <property type="match status" value="1"/>
</dbReference>
<name>A0AA38TYE9_9ASTR</name>
<proteinExistence type="inferred from homology"/>
<dbReference type="Pfam" id="PF05970">
    <property type="entry name" value="PIF1"/>
    <property type="match status" value="1"/>
</dbReference>
<keyword evidence="1" id="KW-0233">DNA recombination</keyword>
<keyword evidence="1" id="KW-0378">Hydrolase</keyword>
<evidence type="ECO:0000259" key="4">
    <source>
        <dbReference type="Pfam" id="PF05970"/>
    </source>
</evidence>
<dbReference type="Proteomes" id="UP001172457">
    <property type="component" value="Chromosome 2"/>
</dbReference>
<dbReference type="InterPro" id="IPR025476">
    <property type="entry name" value="Helitron_helicase-like"/>
</dbReference>
<dbReference type="Pfam" id="PF21530">
    <property type="entry name" value="Pif1_2B_dom"/>
    <property type="match status" value="1"/>
</dbReference>
<dbReference type="GO" id="GO:0000723">
    <property type="term" value="P:telomere maintenance"/>
    <property type="evidence" value="ECO:0007669"/>
    <property type="project" value="InterPro"/>
</dbReference>
<gene>
    <name evidence="7" type="ORF">OSB04_007841</name>
</gene>
<evidence type="ECO:0000256" key="2">
    <source>
        <dbReference type="SAM" id="MobiDB-lite"/>
    </source>
</evidence>
<accession>A0AA38TYE9</accession>
<feature type="region of interest" description="Disordered" evidence="2">
    <location>
        <begin position="1"/>
        <end position="25"/>
    </location>
</feature>
<evidence type="ECO:0000256" key="1">
    <source>
        <dbReference type="RuleBase" id="RU363044"/>
    </source>
</evidence>
<feature type="region of interest" description="Disordered" evidence="2">
    <location>
        <begin position="40"/>
        <end position="59"/>
    </location>
</feature>
<dbReference type="GO" id="GO:0006310">
    <property type="term" value="P:DNA recombination"/>
    <property type="evidence" value="ECO:0007669"/>
    <property type="project" value="UniProtKB-KW"/>
</dbReference>
<dbReference type="EMBL" id="JARYMX010000002">
    <property type="protein sequence ID" value="KAJ9562681.1"/>
    <property type="molecule type" value="Genomic_DNA"/>
</dbReference>
<keyword evidence="1" id="KW-0067">ATP-binding</keyword>
<keyword evidence="1" id="KW-0234">DNA repair</keyword>
<feature type="domain" description="DNA helicase Pif1-like 2B" evidence="6">
    <location>
        <begin position="1411"/>
        <end position="1454"/>
    </location>
</feature>
<evidence type="ECO:0000259" key="6">
    <source>
        <dbReference type="Pfam" id="PF21530"/>
    </source>
</evidence>
<dbReference type="GO" id="GO:0005524">
    <property type="term" value="F:ATP binding"/>
    <property type="evidence" value="ECO:0007669"/>
    <property type="project" value="UniProtKB-KW"/>
</dbReference>
<organism evidence="7 8">
    <name type="scientific">Centaurea solstitialis</name>
    <name type="common">yellow star-thistle</name>
    <dbReference type="NCBI Taxonomy" id="347529"/>
    <lineage>
        <taxon>Eukaryota</taxon>
        <taxon>Viridiplantae</taxon>
        <taxon>Streptophyta</taxon>
        <taxon>Embryophyta</taxon>
        <taxon>Tracheophyta</taxon>
        <taxon>Spermatophyta</taxon>
        <taxon>Magnoliopsida</taxon>
        <taxon>eudicotyledons</taxon>
        <taxon>Gunneridae</taxon>
        <taxon>Pentapetalae</taxon>
        <taxon>asterids</taxon>
        <taxon>campanulids</taxon>
        <taxon>Asterales</taxon>
        <taxon>Asteraceae</taxon>
        <taxon>Carduoideae</taxon>
        <taxon>Cardueae</taxon>
        <taxon>Centaureinae</taxon>
        <taxon>Centaurea</taxon>
    </lineage>
</organism>
<comment type="cofactor">
    <cofactor evidence="1">
        <name>Mg(2+)</name>
        <dbReference type="ChEBI" id="CHEBI:18420"/>
    </cofactor>
</comment>
<dbReference type="GO" id="GO:0006281">
    <property type="term" value="P:DNA repair"/>
    <property type="evidence" value="ECO:0007669"/>
    <property type="project" value="UniProtKB-KW"/>
</dbReference>
<evidence type="ECO:0000256" key="3">
    <source>
        <dbReference type="SAM" id="Phobius"/>
    </source>
</evidence>
<feature type="domain" description="Helitron helicase-like" evidence="5">
    <location>
        <begin position="490"/>
        <end position="670"/>
    </location>
</feature>
<comment type="catalytic activity">
    <reaction evidence="1">
        <text>ATP + H2O = ADP + phosphate + H(+)</text>
        <dbReference type="Rhea" id="RHEA:13065"/>
        <dbReference type="ChEBI" id="CHEBI:15377"/>
        <dbReference type="ChEBI" id="CHEBI:15378"/>
        <dbReference type="ChEBI" id="CHEBI:30616"/>
        <dbReference type="ChEBI" id="CHEBI:43474"/>
        <dbReference type="ChEBI" id="CHEBI:456216"/>
        <dbReference type="EC" id="5.6.2.3"/>
    </reaction>
</comment>
<feature type="transmembrane region" description="Helical" evidence="3">
    <location>
        <begin position="1719"/>
        <end position="1737"/>
    </location>
</feature>
<feature type="domain" description="DNA helicase Pif1-like DEAD-box helicase" evidence="4">
    <location>
        <begin position="1114"/>
        <end position="1319"/>
    </location>
</feature>
<dbReference type="GO" id="GO:0043139">
    <property type="term" value="F:5'-3' DNA helicase activity"/>
    <property type="evidence" value="ECO:0007669"/>
    <property type="project" value="UniProtKB-EC"/>
</dbReference>
<keyword evidence="3" id="KW-0812">Transmembrane</keyword>
<dbReference type="Gene3D" id="3.40.50.300">
    <property type="entry name" value="P-loop containing nucleotide triphosphate hydrolases"/>
    <property type="match status" value="1"/>
</dbReference>
<keyword evidence="3" id="KW-1133">Transmembrane helix</keyword>
<keyword evidence="1" id="KW-0227">DNA damage</keyword>
<dbReference type="Pfam" id="PF14214">
    <property type="entry name" value="Helitron_like_N"/>
    <property type="match status" value="1"/>
</dbReference>
<feature type="region of interest" description="Disordered" evidence="2">
    <location>
        <begin position="151"/>
        <end position="172"/>
    </location>
</feature>
<dbReference type="FunFam" id="3.40.50.300:FF:002884">
    <property type="entry name" value="ATP-dependent DNA helicase"/>
    <property type="match status" value="1"/>
</dbReference>
<dbReference type="InterPro" id="IPR010285">
    <property type="entry name" value="DNA_helicase_pif1-like_DEAD"/>
</dbReference>
<dbReference type="PANTHER" id="PTHR10492">
    <property type="match status" value="1"/>
</dbReference>
<feature type="compositionally biased region" description="Polar residues" evidence="2">
    <location>
        <begin position="45"/>
        <end position="59"/>
    </location>
</feature>
<comment type="caution">
    <text evidence="7">The sequence shown here is derived from an EMBL/GenBank/DDBJ whole genome shotgun (WGS) entry which is preliminary data.</text>
</comment>
<keyword evidence="1" id="KW-0347">Helicase</keyword>
<evidence type="ECO:0000313" key="8">
    <source>
        <dbReference type="Proteomes" id="UP001172457"/>
    </source>
</evidence>
<dbReference type="EC" id="5.6.2.3" evidence="1"/>
<reference evidence="7" key="1">
    <citation type="submission" date="2023-03" db="EMBL/GenBank/DDBJ databases">
        <title>Chromosome-scale reference genome and RAD-based genetic map of yellow starthistle (Centaurea solstitialis) reveal putative structural variation and QTLs associated with invader traits.</title>
        <authorList>
            <person name="Reatini B."/>
            <person name="Cang F.A."/>
            <person name="Jiang Q."/>
            <person name="Mckibben M.T.W."/>
            <person name="Barker M.S."/>
            <person name="Rieseberg L.H."/>
            <person name="Dlugosch K.M."/>
        </authorList>
    </citation>
    <scope>NUCLEOTIDE SEQUENCE</scope>
    <source>
        <strain evidence="7">CAN-66</strain>
        <tissue evidence="7">Leaf</tissue>
    </source>
</reference>
<evidence type="ECO:0000313" key="7">
    <source>
        <dbReference type="EMBL" id="KAJ9562681.1"/>
    </source>
</evidence>
<dbReference type="CDD" id="cd18809">
    <property type="entry name" value="SF1_C_RecD"/>
    <property type="match status" value="1"/>
</dbReference>
<dbReference type="InterPro" id="IPR027417">
    <property type="entry name" value="P-loop_NTPase"/>
</dbReference>
<keyword evidence="3" id="KW-0472">Membrane</keyword>
<dbReference type="InterPro" id="IPR049163">
    <property type="entry name" value="Pif1-like_2B_dom"/>
</dbReference>
<keyword evidence="8" id="KW-1185">Reference proteome</keyword>
<sequence length="1769" mass="203251">MTKDVQNDASKVDTDLRKERQKAYNREYYARNKERIKMRKIANGEGSSRSTPTTTNISTVDTSHVNMQPSQRVPLDNITNMCDILPRNNGDRTTSHHQVVNELSSDETNQLTIAQRRAIVNRNYYQRSKQRKNRETYVQPLPTTTHTTELQNADHREGMPQPSFTSTHEDFDDAGPSTQVNIVSSVNDDIIHQDQYDFVFDGIPTDYRVLPQQNPCVYCGAKRFKFESRGFCCMDGKINLAYSPIPEELYDLFTSQSEVGKIFRRNIRAYNTNFSFTSMGVALDNSTANMTSGVYTFRAHGTIYHKIDQLVPRDGQPRHLQLYFYDDQTEFSHRLQWPNLDRDIVEILTHVLATNPYAITFRSLAELGPLDNYRVSLNTSVELDQRVYNQPTTSEVAGIWIEGNDNITAYKRSIIVYGRSDYSQTIEPYFSCYDPLGYPLFFPNGEPGWHNRIPRHGFPVNETISEEENIDGDEEANERTRGTNVTMREYYCYKFQIRPHRNVLLLGGRLFQQFVVDIYMKIEASRLNFVQRNQARIRSDLYQGVVDCVSAGEVQPCRIGQRVVLPATFIGGPRDMRRRYLDAMTLVQDVGKPDFFLTMTCNPKWPEILSELLPGQTSQDRPDLLARVFHAKLEDLKFQLFNRHILGIVDSYVYVVEFQKRGLPHAHFLLIMAHGHKITSPDTYDRFVCAEIPNPTNHAELYRLVVTHMMHGPCGHLRRSSPCMEGEPSKCRFSYPRQFNDTTTHADESYPLYRRRNNGRNVRVRGTNLDNRWVVPYNPKLLMMFDCHINLEACSSIISVKYLFKYVYKGHDRQVVSIDSDTDRTVINEIKRFQDARYVSPPEAIWRIFSFKLSQIHPHVMTLQIHLPNNQLVRFSDNDTMTDVVDRERDKRTMLTAFFHRNRVDMRARNYLYKDFPSHYTWNARSRQWNPRVKGTMRGRLVSANPAEGERFYLRLLLCHVSGPTSFEDLYTVNGLLYPTFRKAALERGLIENDDNLSQCLVEASVFQFPNALRRLFATILIYCEPGDVRRLWDDHYDSLSEDYMSQYHNVQRVQDLVLTDIMVLLQSMGKDLHDFDLPTITTNANLEDRGFREVQEEYNIVVEDEHLQAWDSLNVDQKSAFDEIMRHVLNDCPGMFFIDGPGGTGKTFLYKVLLAEVRSRGQIALATATSGVAANNMPGGRTAHSRFKIPLNLDNNSFCNIKQQSGTAQLLRDARLIIWDEASMAKRQAIEALDRTMQDLLRNTLPFGGKVMVMGGDFRQVLPVVRRGTRAQIVDSSLRMSPLWSDIKKIKLTINMRALADPWFSEFLLRVGNGEEETIDESLIRIPDDMAIPYNDDSDAKDALIEAIFPSMQINGATPDYIISRAILSTKNHNVDEINDELINRFCGEEKIYYSFDEAEDDRNNFYPSEFLNSITVCGLPPHRLRLKLGCPIVLLRNIDPTNGLCNGTRLICRGFQQNIIDAEIAVGQYAGKRVFLPRIPLSPSEDGIFPFKLKRKQFPVRLSFAMTINKAQGQTIPNVGVYLPESVFSHGQLYVALSRGVSRGSTKGRRNAVCLICSFIAQASHCYLREVTMVLANWVPVVYLMLREIVEHYRGSSSAYGSTQFFAVVSYLLLNLVKSGFRPDEDEKCNRIAKVKNISDSINCSSSNKIPRPSKNDYRSSNIQQINEDDMYGFQGYSRTVATAKRKRTSNIISTDDEDIDSSFRFSSCSRIPIEPMHIIFIITFYITNLMVILGRTWNFSRRTKLETIVKKFSSSSLISIKPKQIG</sequence>
<evidence type="ECO:0000259" key="5">
    <source>
        <dbReference type="Pfam" id="PF14214"/>
    </source>
</evidence>
<comment type="similarity">
    <text evidence="1">Belongs to the helicase family.</text>
</comment>
<protein>
    <recommendedName>
        <fullName evidence="1">ATP-dependent DNA helicase</fullName>
        <ecNumber evidence="1">5.6.2.3</ecNumber>
    </recommendedName>
</protein>
<keyword evidence="1" id="KW-0547">Nucleotide-binding</keyword>
<dbReference type="SUPFAM" id="SSF52540">
    <property type="entry name" value="P-loop containing nucleoside triphosphate hydrolases"/>
    <property type="match status" value="2"/>
</dbReference>